<organism evidence="8 9">
    <name type="scientific">Pythium insidiosum</name>
    <name type="common">Pythiosis disease agent</name>
    <dbReference type="NCBI Taxonomy" id="114742"/>
    <lineage>
        <taxon>Eukaryota</taxon>
        <taxon>Sar</taxon>
        <taxon>Stramenopiles</taxon>
        <taxon>Oomycota</taxon>
        <taxon>Peronosporomycetes</taxon>
        <taxon>Pythiales</taxon>
        <taxon>Pythiaceae</taxon>
        <taxon>Pythium</taxon>
    </lineage>
</organism>
<feature type="compositionally biased region" description="Low complexity" evidence="5">
    <location>
        <begin position="169"/>
        <end position="200"/>
    </location>
</feature>
<dbReference type="EMBL" id="JAKCXM010000103">
    <property type="protein sequence ID" value="KAJ0402391.1"/>
    <property type="molecule type" value="Genomic_DNA"/>
</dbReference>
<dbReference type="GO" id="GO:0051295">
    <property type="term" value="P:establishment of meiotic spindle localization"/>
    <property type="evidence" value="ECO:0007669"/>
    <property type="project" value="TreeGrafter"/>
</dbReference>
<keyword evidence="6" id="KW-0472">Membrane</keyword>
<evidence type="ECO:0000259" key="7">
    <source>
        <dbReference type="Pfam" id="PF01590"/>
    </source>
</evidence>
<dbReference type="PANTHER" id="PTHR22706:SF1">
    <property type="entry name" value="ASSEMBLY FACTOR FOR SPINDLE MICROTUBULES"/>
    <property type="match status" value="1"/>
</dbReference>
<sequence>MELADALAHDASSAEDHEPAAPRGASVYTVHWPQSPELQRLSIPEFLALVCRNALTVVPAERCVIFMFDKASNMLRAEVSSADGDDGEEEENEEELSFAPVVGVVSACFLQRRCLRMQEPYLHRAFHREHDVPTGFAMDSILVAPISLHHRTVGVIQLLNRKDPDGRGSSAAATTPSAQPPTETHDASASAATTALVSAPSPSPSPEEAEDNSEVQLRRIVAIQQRVRPGFSAKDEQRMIQLTSHVAQLLDHKLKEPLAAEVAAKLREDQARNALELLNMMNDKLEHQSTVVPDSPVARRRRPDEDEDARPPQRQISVRRRLPQPAPPDDGADMTRVMVGISRAQALFRGHHLRKLHRLAEALQQYRQLKRLTRAAVAIQRGIRRFLRRRRRKRAATTIALAFRRHRVRRRVAERSEIRKRQRRKHSTFEVRPRAGHHQLVISDVERFRMRLEGAIKIQQHIRGHQTRQQVKKVVGFTNVSKGLRNIVKLQSFLRGSLARKKVRELIKQRRERHAPTVVCMRIADTTAASSAAPRPGLYALPSSQSGAAHVVSHRAHLNKAHVDECYQHVRLQQIHAMSPTRASRQLASPFSPRVKSDRIAGLPTMVETRPLAANPLRSPRVVIERNVLPPADAQLTASELYRSFPSVVFDVARKKGRKLPPGVQFAKDWIPPSASSSPPLATIKASSNQDDDLSVYWATMVTLLFVATMWIYLTDRWMLKTVYGLVAFVVVQALQLSLAILLTSWKDMSDGLQTKLEHPWLQAFLGRAAATTRRVSG</sequence>
<keyword evidence="6" id="KW-0812">Transmembrane</keyword>
<keyword evidence="9" id="KW-1185">Reference proteome</keyword>
<comment type="subcellular location">
    <subcellularLocation>
        <location evidence="1">Cytoplasm</location>
    </subcellularLocation>
</comment>
<dbReference type="PANTHER" id="PTHR22706">
    <property type="entry name" value="ASSEMBLY FACTOR FOR SPINDLE MICROTUBULES"/>
    <property type="match status" value="1"/>
</dbReference>
<dbReference type="SUPFAM" id="SSF55781">
    <property type="entry name" value="GAF domain-like"/>
    <property type="match status" value="1"/>
</dbReference>
<dbReference type="InterPro" id="IPR051185">
    <property type="entry name" value="ASPM"/>
</dbReference>
<dbReference type="GO" id="GO:0007051">
    <property type="term" value="P:spindle organization"/>
    <property type="evidence" value="ECO:0007669"/>
    <property type="project" value="TreeGrafter"/>
</dbReference>
<feature type="transmembrane region" description="Helical" evidence="6">
    <location>
        <begin position="696"/>
        <end position="714"/>
    </location>
</feature>
<evidence type="ECO:0000256" key="4">
    <source>
        <dbReference type="ARBA" id="ARBA00022860"/>
    </source>
</evidence>
<dbReference type="PROSITE" id="PS50096">
    <property type="entry name" value="IQ"/>
    <property type="match status" value="5"/>
</dbReference>
<feature type="region of interest" description="Disordered" evidence="5">
    <location>
        <begin position="286"/>
        <end position="334"/>
    </location>
</feature>
<dbReference type="GO" id="GO:0005737">
    <property type="term" value="C:cytoplasm"/>
    <property type="evidence" value="ECO:0007669"/>
    <property type="project" value="UniProtKB-SubCell"/>
</dbReference>
<evidence type="ECO:0000256" key="6">
    <source>
        <dbReference type="SAM" id="Phobius"/>
    </source>
</evidence>
<gene>
    <name evidence="8" type="ORF">P43SY_004100</name>
</gene>
<dbReference type="Gene3D" id="1.20.5.190">
    <property type="match status" value="1"/>
</dbReference>
<proteinExistence type="predicted"/>
<dbReference type="Proteomes" id="UP001209570">
    <property type="component" value="Unassembled WGS sequence"/>
</dbReference>
<evidence type="ECO:0000256" key="3">
    <source>
        <dbReference type="ARBA" id="ARBA00022737"/>
    </source>
</evidence>
<dbReference type="SMART" id="SM00015">
    <property type="entry name" value="IQ"/>
    <property type="match status" value="5"/>
</dbReference>
<comment type="caution">
    <text evidence="8">The sequence shown here is derived from an EMBL/GenBank/DDBJ whole genome shotgun (WGS) entry which is preliminary data.</text>
</comment>
<dbReference type="InterPro" id="IPR000048">
    <property type="entry name" value="IQ_motif_EF-hand-BS"/>
</dbReference>
<dbReference type="GO" id="GO:0000922">
    <property type="term" value="C:spindle pole"/>
    <property type="evidence" value="ECO:0007669"/>
    <property type="project" value="TreeGrafter"/>
</dbReference>
<evidence type="ECO:0000256" key="5">
    <source>
        <dbReference type="SAM" id="MobiDB-lite"/>
    </source>
</evidence>
<evidence type="ECO:0000313" key="8">
    <source>
        <dbReference type="EMBL" id="KAJ0402391.1"/>
    </source>
</evidence>
<name>A0AAD5M2T3_PYTIN</name>
<accession>A0AAD5M2T3</accession>
<keyword evidence="4" id="KW-0112">Calmodulin-binding</keyword>
<dbReference type="GO" id="GO:0000278">
    <property type="term" value="P:mitotic cell cycle"/>
    <property type="evidence" value="ECO:0007669"/>
    <property type="project" value="TreeGrafter"/>
</dbReference>
<protein>
    <recommendedName>
        <fullName evidence="7">GAF domain-containing protein</fullName>
    </recommendedName>
</protein>
<feature type="domain" description="GAF" evidence="7">
    <location>
        <begin position="45"/>
        <end position="163"/>
    </location>
</feature>
<keyword evidence="3" id="KW-0677">Repeat</keyword>
<evidence type="ECO:0000256" key="1">
    <source>
        <dbReference type="ARBA" id="ARBA00004496"/>
    </source>
</evidence>
<dbReference type="InterPro" id="IPR029016">
    <property type="entry name" value="GAF-like_dom_sf"/>
</dbReference>
<dbReference type="Pfam" id="PF01590">
    <property type="entry name" value="GAF"/>
    <property type="match status" value="1"/>
</dbReference>
<keyword evidence="6" id="KW-1133">Transmembrane helix</keyword>
<feature type="compositionally biased region" description="Low complexity" evidence="5">
    <location>
        <begin position="1"/>
        <end position="11"/>
    </location>
</feature>
<dbReference type="GO" id="GO:0005516">
    <property type="term" value="F:calmodulin binding"/>
    <property type="evidence" value="ECO:0007669"/>
    <property type="project" value="UniProtKB-KW"/>
</dbReference>
<evidence type="ECO:0000313" key="9">
    <source>
        <dbReference type="Proteomes" id="UP001209570"/>
    </source>
</evidence>
<dbReference type="Pfam" id="PF00612">
    <property type="entry name" value="IQ"/>
    <property type="match status" value="2"/>
</dbReference>
<dbReference type="InterPro" id="IPR003018">
    <property type="entry name" value="GAF"/>
</dbReference>
<feature type="transmembrane region" description="Helical" evidence="6">
    <location>
        <begin position="726"/>
        <end position="746"/>
    </location>
</feature>
<dbReference type="Gene3D" id="3.30.450.40">
    <property type="match status" value="1"/>
</dbReference>
<feature type="region of interest" description="Disordered" evidence="5">
    <location>
        <begin position="161"/>
        <end position="214"/>
    </location>
</feature>
<feature type="region of interest" description="Disordered" evidence="5">
    <location>
        <begin position="1"/>
        <end position="22"/>
    </location>
</feature>
<keyword evidence="2" id="KW-0963">Cytoplasm</keyword>
<evidence type="ECO:0000256" key="2">
    <source>
        <dbReference type="ARBA" id="ARBA00022490"/>
    </source>
</evidence>
<dbReference type="AlphaFoldDB" id="A0AAD5M2T3"/>
<reference evidence="8" key="1">
    <citation type="submission" date="2021-12" db="EMBL/GenBank/DDBJ databases">
        <title>Prjna785345.</title>
        <authorList>
            <person name="Rujirawat T."/>
            <person name="Krajaejun T."/>
        </authorList>
    </citation>
    <scope>NUCLEOTIDE SEQUENCE</scope>
    <source>
        <strain evidence="8">Pi057C3</strain>
    </source>
</reference>